<accession>A0ABT6WYL0</accession>
<dbReference type="EMBL" id="JASCTH010000037">
    <property type="protein sequence ID" value="MDI6104816.1"/>
    <property type="molecule type" value="Genomic_DNA"/>
</dbReference>
<keyword evidence="3" id="KW-1185">Reference proteome</keyword>
<gene>
    <name evidence="2" type="ORF">QLQ12_40130</name>
</gene>
<proteinExistence type="predicted"/>
<feature type="region of interest" description="Disordered" evidence="1">
    <location>
        <begin position="115"/>
        <end position="140"/>
    </location>
</feature>
<dbReference type="Proteomes" id="UP001241758">
    <property type="component" value="Unassembled WGS sequence"/>
</dbReference>
<evidence type="ECO:0000313" key="3">
    <source>
        <dbReference type="Proteomes" id="UP001241758"/>
    </source>
</evidence>
<organism evidence="2 3">
    <name type="scientific">Actinoplanes sandaracinus</name>
    <dbReference type="NCBI Taxonomy" id="3045177"/>
    <lineage>
        <taxon>Bacteria</taxon>
        <taxon>Bacillati</taxon>
        <taxon>Actinomycetota</taxon>
        <taxon>Actinomycetes</taxon>
        <taxon>Micromonosporales</taxon>
        <taxon>Micromonosporaceae</taxon>
        <taxon>Actinoplanes</taxon>
    </lineage>
</organism>
<protein>
    <submittedName>
        <fullName evidence="2">Uncharacterized protein</fullName>
    </submittedName>
</protein>
<name>A0ABT6WYL0_9ACTN</name>
<evidence type="ECO:0000256" key="1">
    <source>
        <dbReference type="SAM" id="MobiDB-lite"/>
    </source>
</evidence>
<sequence length="140" mass="14942">MRPLVPQVARRPPPAARLFRLLSLVPGQVAATGATAALAGAADGIEEVLGTLADAHLVERPAPDRYVMHDLIARHARERLAADEPAADRSAAVTRPLDWYLAAFHAAHAILAPYRTTPSSSTPRHAAVLARSPRSRRPAS</sequence>
<reference evidence="2 3" key="1">
    <citation type="submission" date="2023-05" db="EMBL/GenBank/DDBJ databases">
        <title>Actinoplanes sp. NEAU-A12 genome sequencing.</title>
        <authorList>
            <person name="Wang Z.-S."/>
        </authorList>
    </citation>
    <scope>NUCLEOTIDE SEQUENCE [LARGE SCALE GENOMIC DNA]</scope>
    <source>
        <strain evidence="2 3">NEAU-A12</strain>
    </source>
</reference>
<evidence type="ECO:0000313" key="2">
    <source>
        <dbReference type="EMBL" id="MDI6104816.1"/>
    </source>
</evidence>
<dbReference type="RefSeq" id="WP_282766239.1">
    <property type="nucleotide sequence ID" value="NZ_JASCTH010000037.1"/>
</dbReference>
<comment type="caution">
    <text evidence="2">The sequence shown here is derived from an EMBL/GenBank/DDBJ whole genome shotgun (WGS) entry which is preliminary data.</text>
</comment>